<evidence type="ECO:0000313" key="3">
    <source>
        <dbReference type="EMBL" id="RKT47451.1"/>
    </source>
</evidence>
<feature type="domain" description="Glycosyltransferase subfamily 4-like N-terminal" evidence="2">
    <location>
        <begin position="24"/>
        <end position="188"/>
    </location>
</feature>
<dbReference type="RefSeq" id="WP_120799416.1">
    <property type="nucleotide sequence ID" value="NZ_RBXL01000001.1"/>
</dbReference>
<keyword evidence="3" id="KW-0808">Transferase</keyword>
<accession>A0A495VDH6</accession>
<proteinExistence type="predicted"/>
<comment type="caution">
    <text evidence="3">The sequence shown here is derived from an EMBL/GenBank/DDBJ whole genome shotgun (WGS) entry which is preliminary data.</text>
</comment>
<protein>
    <submittedName>
        <fullName evidence="3">Glycosyltransferase involved in cell wall biosynthesis</fullName>
    </submittedName>
</protein>
<evidence type="ECO:0000259" key="2">
    <source>
        <dbReference type="Pfam" id="PF13579"/>
    </source>
</evidence>
<dbReference type="Pfam" id="PF00534">
    <property type="entry name" value="Glycos_transf_1"/>
    <property type="match status" value="1"/>
</dbReference>
<dbReference type="AlphaFoldDB" id="A0A495VDH6"/>
<reference evidence="3 4" key="1">
    <citation type="submission" date="2018-10" db="EMBL/GenBank/DDBJ databases">
        <title>Genomic Encyclopedia of Archaeal and Bacterial Type Strains, Phase II (KMG-II): from individual species to whole genera.</title>
        <authorList>
            <person name="Goeker M."/>
        </authorList>
    </citation>
    <scope>NUCLEOTIDE SEQUENCE [LARGE SCALE GENOMIC DNA]</scope>
    <source>
        <strain evidence="3 4">DSM 235</strain>
    </source>
</reference>
<dbReference type="OrthoDB" id="9815351at2"/>
<name>A0A495VDH6_9GAMM</name>
<evidence type="ECO:0000259" key="1">
    <source>
        <dbReference type="Pfam" id="PF00534"/>
    </source>
</evidence>
<dbReference type="GO" id="GO:0016757">
    <property type="term" value="F:glycosyltransferase activity"/>
    <property type="evidence" value="ECO:0007669"/>
    <property type="project" value="UniProtKB-ARBA"/>
</dbReference>
<dbReference type="PANTHER" id="PTHR12526">
    <property type="entry name" value="GLYCOSYLTRANSFERASE"/>
    <property type="match status" value="1"/>
</dbReference>
<sequence length="403" mass="45086">MRILYFIPESWPTFRPDIAVLFGKYLAEYGLTVDLATDGDDSGASWNAGRTLFFRAPAGAVPDTPWRFFHTLTVLLRVRTQKYDAVQVRNMPVHAMFALWFCRLTGAQFYYWISFPHSEGQIFRAARRGWTAGFRYFLPMMQGHLGKFLLYKVILKRADHVFVQSARMASDLAERGVPIAKMTAVPMGVDTTLADPEKITGIHDDRLIRKRVVLYLGTFDERPIEVLLEMAAVARRSIPELALVLVGDSYHQSRRDSLHRLAQELGVSDIVVWVGWVSPDLGWRYVRAAEVGVSPVPRGFLLDSSSPTKVFEYMALGVPVLANDSPAVEDIIRESGAGLCVELSGANLGGALVSMLSDKVALKEMAERGRNYVVNSHDYKKLAAETADVYARLLRSDTRPIGK</sequence>
<dbReference type="EMBL" id="RBXL01000001">
    <property type="protein sequence ID" value="RKT47451.1"/>
    <property type="molecule type" value="Genomic_DNA"/>
</dbReference>
<gene>
    <name evidence="3" type="ORF">BDD21_5038</name>
</gene>
<keyword evidence="4" id="KW-1185">Reference proteome</keyword>
<feature type="domain" description="Glycosyl transferase family 1" evidence="1">
    <location>
        <begin position="210"/>
        <end position="371"/>
    </location>
</feature>
<dbReference type="SUPFAM" id="SSF53756">
    <property type="entry name" value="UDP-Glycosyltransferase/glycogen phosphorylase"/>
    <property type="match status" value="1"/>
</dbReference>
<dbReference type="Pfam" id="PF13579">
    <property type="entry name" value="Glyco_trans_4_4"/>
    <property type="match status" value="1"/>
</dbReference>
<dbReference type="InterPro" id="IPR028098">
    <property type="entry name" value="Glyco_trans_4-like_N"/>
</dbReference>
<dbReference type="InterPro" id="IPR001296">
    <property type="entry name" value="Glyco_trans_1"/>
</dbReference>
<organism evidence="3 4">
    <name type="scientific">Thiocapsa rosea</name>
    <dbReference type="NCBI Taxonomy" id="69360"/>
    <lineage>
        <taxon>Bacteria</taxon>
        <taxon>Pseudomonadati</taxon>
        <taxon>Pseudomonadota</taxon>
        <taxon>Gammaproteobacteria</taxon>
        <taxon>Chromatiales</taxon>
        <taxon>Chromatiaceae</taxon>
        <taxon>Thiocapsa</taxon>
    </lineage>
</organism>
<evidence type="ECO:0000313" key="4">
    <source>
        <dbReference type="Proteomes" id="UP000274556"/>
    </source>
</evidence>
<dbReference type="Proteomes" id="UP000274556">
    <property type="component" value="Unassembled WGS sequence"/>
</dbReference>
<dbReference type="Gene3D" id="3.40.50.2000">
    <property type="entry name" value="Glycogen Phosphorylase B"/>
    <property type="match status" value="2"/>
</dbReference>